<evidence type="ECO:0000256" key="4">
    <source>
        <dbReference type="SAM" id="MobiDB-lite"/>
    </source>
</evidence>
<keyword evidence="2" id="KW-0238">DNA-binding</keyword>
<proteinExistence type="predicted"/>
<evidence type="ECO:0008006" key="8">
    <source>
        <dbReference type="Google" id="ProtNLM"/>
    </source>
</evidence>
<evidence type="ECO:0000259" key="5">
    <source>
        <dbReference type="PROSITE" id="PS50090"/>
    </source>
</evidence>
<dbReference type="Gene3D" id="1.10.246.220">
    <property type="match status" value="1"/>
</dbReference>
<evidence type="ECO:0000313" key="7">
    <source>
        <dbReference type="EMBL" id="CAD8454284.1"/>
    </source>
</evidence>
<feature type="region of interest" description="Disordered" evidence="4">
    <location>
        <begin position="158"/>
        <end position="181"/>
    </location>
</feature>
<gene>
    <name evidence="7" type="ORF">LAMO00422_LOCUS13225</name>
</gene>
<sequence>MDSTGASFKRKSLRTQVLSRAVTQPMHEATAPRRRREWTNEEIEALKEAVSQYGTQWSLIVKQSVDTALKHRNASQLKDKWRYLKAFAGSHNKGKLAKKWETWEESLLLQAVKKHGASKWHNIKSDPNFKTLHPRSALSLKEKWRSLTMSSSLASAQRKKVARSRRKKEVASESESDNSVVDDSANRFPFPFPSLMPANPSSYLHFILTSLYHIPRFTELALSPEFLKLSLRSPHA</sequence>
<protein>
    <recommendedName>
        <fullName evidence="8">Myb-like domain-containing protein</fullName>
    </recommendedName>
</protein>
<dbReference type="GO" id="GO:0003691">
    <property type="term" value="F:double-stranded telomeric DNA binding"/>
    <property type="evidence" value="ECO:0007669"/>
    <property type="project" value="InterPro"/>
</dbReference>
<keyword evidence="3" id="KW-0539">Nucleus</keyword>
<dbReference type="InterPro" id="IPR044597">
    <property type="entry name" value="SMH1-6"/>
</dbReference>
<dbReference type="PROSITE" id="PS51294">
    <property type="entry name" value="HTH_MYB"/>
    <property type="match status" value="1"/>
</dbReference>
<evidence type="ECO:0000256" key="1">
    <source>
        <dbReference type="ARBA" id="ARBA00004123"/>
    </source>
</evidence>
<evidence type="ECO:0000256" key="3">
    <source>
        <dbReference type="ARBA" id="ARBA00023242"/>
    </source>
</evidence>
<dbReference type="AlphaFoldDB" id="A0A7S0DGL8"/>
<dbReference type="InterPro" id="IPR017930">
    <property type="entry name" value="Myb_dom"/>
</dbReference>
<reference evidence="7" key="1">
    <citation type="submission" date="2021-01" db="EMBL/GenBank/DDBJ databases">
        <authorList>
            <person name="Corre E."/>
            <person name="Pelletier E."/>
            <person name="Niang G."/>
            <person name="Scheremetjew M."/>
            <person name="Finn R."/>
            <person name="Kale V."/>
            <person name="Holt S."/>
            <person name="Cochrane G."/>
            <person name="Meng A."/>
            <person name="Brown T."/>
            <person name="Cohen L."/>
        </authorList>
    </citation>
    <scope>NUCLEOTIDE SEQUENCE</scope>
    <source>
        <strain evidence="7">CCMP2058</strain>
    </source>
</reference>
<dbReference type="InterPro" id="IPR001005">
    <property type="entry name" value="SANT/Myb"/>
</dbReference>
<feature type="domain" description="HTH myb-type" evidence="6">
    <location>
        <begin position="30"/>
        <end position="88"/>
    </location>
</feature>
<dbReference type="GO" id="GO:0005634">
    <property type="term" value="C:nucleus"/>
    <property type="evidence" value="ECO:0007669"/>
    <property type="project" value="UniProtKB-SubCell"/>
</dbReference>
<dbReference type="PANTHER" id="PTHR46267">
    <property type="entry name" value="SINGLE MYB HISTONE 4"/>
    <property type="match status" value="1"/>
</dbReference>
<feature type="domain" description="Myb-like" evidence="5">
    <location>
        <begin position="99"/>
        <end position="148"/>
    </location>
</feature>
<dbReference type="SMART" id="SM00717">
    <property type="entry name" value="SANT"/>
    <property type="match status" value="2"/>
</dbReference>
<dbReference type="InterPro" id="IPR009057">
    <property type="entry name" value="Homeodomain-like_sf"/>
</dbReference>
<dbReference type="PANTHER" id="PTHR46267:SF15">
    <property type="entry name" value="WINGED HELIX-TURN-HELIX TRANSCRIPTION REPRESSOR DNA-BINDING PROTEIN-RELATED"/>
    <property type="match status" value="1"/>
</dbReference>
<dbReference type="Gene3D" id="1.10.10.60">
    <property type="entry name" value="Homeodomain-like"/>
    <property type="match status" value="1"/>
</dbReference>
<accession>A0A7S0DGL8</accession>
<dbReference type="Pfam" id="PF00249">
    <property type="entry name" value="Myb_DNA-binding"/>
    <property type="match status" value="2"/>
</dbReference>
<dbReference type="PROSITE" id="PS50090">
    <property type="entry name" value="MYB_LIKE"/>
    <property type="match status" value="2"/>
</dbReference>
<evidence type="ECO:0000259" key="6">
    <source>
        <dbReference type="PROSITE" id="PS51294"/>
    </source>
</evidence>
<comment type="subcellular location">
    <subcellularLocation>
        <location evidence="1">Nucleus</location>
    </subcellularLocation>
</comment>
<organism evidence="7">
    <name type="scientific">Amorphochlora amoebiformis</name>
    <dbReference type="NCBI Taxonomy" id="1561963"/>
    <lineage>
        <taxon>Eukaryota</taxon>
        <taxon>Sar</taxon>
        <taxon>Rhizaria</taxon>
        <taxon>Cercozoa</taxon>
        <taxon>Chlorarachniophyceae</taxon>
        <taxon>Amorphochlora</taxon>
    </lineage>
</organism>
<evidence type="ECO:0000256" key="2">
    <source>
        <dbReference type="ARBA" id="ARBA00023125"/>
    </source>
</evidence>
<dbReference type="SUPFAM" id="SSF46689">
    <property type="entry name" value="Homeodomain-like"/>
    <property type="match status" value="2"/>
</dbReference>
<name>A0A7S0DGL8_9EUKA</name>
<feature type="domain" description="Myb-like" evidence="5">
    <location>
        <begin position="30"/>
        <end position="85"/>
    </location>
</feature>
<dbReference type="CDD" id="cd11660">
    <property type="entry name" value="SANT_TRF"/>
    <property type="match status" value="2"/>
</dbReference>
<feature type="compositionally biased region" description="Basic residues" evidence="4">
    <location>
        <begin position="158"/>
        <end position="168"/>
    </location>
</feature>
<dbReference type="EMBL" id="HBEM01019325">
    <property type="protein sequence ID" value="CAD8454284.1"/>
    <property type="molecule type" value="Transcribed_RNA"/>
</dbReference>